<dbReference type="GO" id="GO:0003700">
    <property type="term" value="F:DNA-binding transcription factor activity"/>
    <property type="evidence" value="ECO:0007669"/>
    <property type="project" value="InterPro"/>
</dbReference>
<comment type="caution">
    <text evidence="4">The sequence shown here is derived from an EMBL/GenBank/DDBJ whole genome shotgun (WGS) entry which is preliminary data.</text>
</comment>
<protein>
    <submittedName>
        <fullName evidence="4">LPS-induced tumor necrosis factor alpha factor</fullName>
    </submittedName>
</protein>
<name>A0A5D3BGA8_CUCMM</name>
<evidence type="ECO:0000256" key="1">
    <source>
        <dbReference type="ARBA" id="ARBA00023242"/>
    </source>
</evidence>
<organism evidence="4 5">
    <name type="scientific">Cucumis melo var. makuwa</name>
    <name type="common">Oriental melon</name>
    <dbReference type="NCBI Taxonomy" id="1194695"/>
    <lineage>
        <taxon>Eukaryota</taxon>
        <taxon>Viridiplantae</taxon>
        <taxon>Streptophyta</taxon>
        <taxon>Embryophyta</taxon>
        <taxon>Tracheophyta</taxon>
        <taxon>Spermatophyta</taxon>
        <taxon>Magnoliopsida</taxon>
        <taxon>eudicotyledons</taxon>
        <taxon>Gunneridae</taxon>
        <taxon>Pentapetalae</taxon>
        <taxon>rosids</taxon>
        <taxon>fabids</taxon>
        <taxon>Cucurbitales</taxon>
        <taxon>Cucurbitaceae</taxon>
        <taxon>Benincaseae</taxon>
        <taxon>Cucumis</taxon>
    </lineage>
</organism>
<dbReference type="AlphaFoldDB" id="A0A5D3BGA8"/>
<keyword evidence="2" id="KW-0812">Transmembrane</keyword>
<dbReference type="EMBL" id="SSTD01017803">
    <property type="protein sequence ID" value="TYJ98802.1"/>
    <property type="molecule type" value="Genomic_DNA"/>
</dbReference>
<evidence type="ECO:0000256" key="2">
    <source>
        <dbReference type="SAM" id="Phobius"/>
    </source>
</evidence>
<proteinExistence type="predicted"/>
<gene>
    <name evidence="4" type="ORF">E5676_scaffold1625G00190</name>
</gene>
<evidence type="ECO:0000313" key="5">
    <source>
        <dbReference type="Proteomes" id="UP000321947"/>
    </source>
</evidence>
<keyword evidence="2" id="KW-1133">Transmembrane helix</keyword>
<dbReference type="Pfam" id="PF08670">
    <property type="entry name" value="MEKHLA"/>
    <property type="match status" value="1"/>
</dbReference>
<feature type="domain" description="MEKHLA" evidence="3">
    <location>
        <begin position="45"/>
        <end position="96"/>
    </location>
</feature>
<dbReference type="Proteomes" id="UP000321947">
    <property type="component" value="Unassembled WGS sequence"/>
</dbReference>
<reference evidence="4 5" key="1">
    <citation type="submission" date="2019-08" db="EMBL/GenBank/DDBJ databases">
        <title>Draft genome sequences of two oriental melons (Cucumis melo L. var makuwa).</title>
        <authorList>
            <person name="Kwon S.-Y."/>
        </authorList>
    </citation>
    <scope>NUCLEOTIDE SEQUENCE [LARGE SCALE GENOMIC DNA]</scope>
    <source>
        <strain evidence="5">cv. Chang Bougi</strain>
        <tissue evidence="4">Leaf</tissue>
    </source>
</reference>
<accession>A0A5D3BGA8</accession>
<evidence type="ECO:0000313" key="4">
    <source>
        <dbReference type="EMBL" id="TYJ98802.1"/>
    </source>
</evidence>
<keyword evidence="2" id="KW-0472">Membrane</keyword>
<dbReference type="InterPro" id="IPR013978">
    <property type="entry name" value="MEKHLA"/>
</dbReference>
<keyword evidence="1" id="KW-0539">Nucleus</keyword>
<evidence type="ECO:0000259" key="3">
    <source>
        <dbReference type="Pfam" id="PF08670"/>
    </source>
</evidence>
<dbReference type="PANTHER" id="PTHR45950:SF10">
    <property type="entry name" value="HOMEOBOX-LEUCINE ZIPPER PROTEIN REVOLUTA"/>
    <property type="match status" value="1"/>
</dbReference>
<feature type="transmembrane region" description="Helical" evidence="2">
    <location>
        <begin position="21"/>
        <end position="42"/>
    </location>
</feature>
<dbReference type="InterPro" id="IPR044830">
    <property type="entry name" value="HD-Zip_III"/>
</dbReference>
<sequence>MGQIQYSEKYFDDIYEYRSKISLATIVGCMMPFMLGVCFLWPSMDCLWHKYHYCLNCKEKSLPPVFMFANQVGLDMFEITLVALQDINLDKIFDDSPCKAFSTVFLVI</sequence>
<dbReference type="PANTHER" id="PTHR45950">
    <property type="entry name" value="HOMEOBOX-LEUCINE ZIPPER PROTEIN ATHB-14"/>
    <property type="match status" value="1"/>
</dbReference>